<feature type="compositionally biased region" description="Low complexity" evidence="7">
    <location>
        <begin position="509"/>
        <end position="518"/>
    </location>
</feature>
<dbReference type="NCBIfam" id="TIGR00711">
    <property type="entry name" value="efflux_EmrB"/>
    <property type="match status" value="1"/>
</dbReference>
<feature type="transmembrane region" description="Helical" evidence="8">
    <location>
        <begin position="259"/>
        <end position="284"/>
    </location>
</feature>
<feature type="transmembrane region" description="Helical" evidence="8">
    <location>
        <begin position="7"/>
        <end position="28"/>
    </location>
</feature>
<keyword evidence="3" id="KW-1003">Cell membrane</keyword>
<protein>
    <submittedName>
        <fullName evidence="10">Drug resistance transporter, EmrB/QacA subfamily</fullName>
    </submittedName>
</protein>
<keyword evidence="6 8" id="KW-0472">Membrane</keyword>
<evidence type="ECO:0000256" key="3">
    <source>
        <dbReference type="ARBA" id="ARBA00022475"/>
    </source>
</evidence>
<feature type="transmembrane region" description="Helical" evidence="8">
    <location>
        <begin position="217"/>
        <end position="239"/>
    </location>
</feature>
<feature type="transmembrane region" description="Helical" evidence="8">
    <location>
        <begin position="324"/>
        <end position="343"/>
    </location>
</feature>
<dbReference type="CDD" id="cd17321">
    <property type="entry name" value="MFS_MMR_MDR_like"/>
    <property type="match status" value="1"/>
</dbReference>
<feature type="transmembrane region" description="Helical" evidence="8">
    <location>
        <begin position="129"/>
        <end position="148"/>
    </location>
</feature>
<feature type="transmembrane region" description="Helical" evidence="8">
    <location>
        <begin position="160"/>
        <end position="181"/>
    </location>
</feature>
<dbReference type="RefSeq" id="WP_091273592.1">
    <property type="nucleotide sequence ID" value="NZ_FAOZ01000004.1"/>
</dbReference>
<dbReference type="EMBL" id="FAOZ01000004">
    <property type="protein sequence ID" value="CUU55311.1"/>
    <property type="molecule type" value="Genomic_DNA"/>
</dbReference>
<evidence type="ECO:0000256" key="2">
    <source>
        <dbReference type="ARBA" id="ARBA00022448"/>
    </source>
</evidence>
<keyword evidence="11" id="KW-1185">Reference proteome</keyword>
<feature type="domain" description="Major facilitator superfamily (MFS) profile" evidence="9">
    <location>
        <begin position="6"/>
        <end position="482"/>
    </location>
</feature>
<name>A0A0S4QJG2_9ACTN</name>
<dbReference type="PRINTS" id="PR01036">
    <property type="entry name" value="TCRTETB"/>
</dbReference>
<dbReference type="GO" id="GO:0005886">
    <property type="term" value="C:plasma membrane"/>
    <property type="evidence" value="ECO:0007669"/>
    <property type="project" value="UniProtKB-SubCell"/>
</dbReference>
<feature type="transmembrane region" description="Helical" evidence="8">
    <location>
        <begin position="296"/>
        <end position="317"/>
    </location>
</feature>
<keyword evidence="4 8" id="KW-0812">Transmembrane</keyword>
<organism evidence="10 11">
    <name type="scientific">Parafrankia irregularis</name>
    <dbReference type="NCBI Taxonomy" id="795642"/>
    <lineage>
        <taxon>Bacteria</taxon>
        <taxon>Bacillati</taxon>
        <taxon>Actinomycetota</taxon>
        <taxon>Actinomycetes</taxon>
        <taxon>Frankiales</taxon>
        <taxon>Frankiaceae</taxon>
        <taxon>Parafrankia</taxon>
    </lineage>
</organism>
<dbReference type="InterPro" id="IPR011701">
    <property type="entry name" value="MFS"/>
</dbReference>
<dbReference type="PANTHER" id="PTHR42718:SF49">
    <property type="entry name" value="EXPORT PROTEIN"/>
    <property type="match status" value="1"/>
</dbReference>
<dbReference type="GO" id="GO:0022857">
    <property type="term" value="F:transmembrane transporter activity"/>
    <property type="evidence" value="ECO:0007669"/>
    <property type="project" value="InterPro"/>
</dbReference>
<evidence type="ECO:0000313" key="10">
    <source>
        <dbReference type="EMBL" id="CUU55311.1"/>
    </source>
</evidence>
<dbReference type="Gene3D" id="1.20.1250.20">
    <property type="entry name" value="MFS general substrate transporter like domains"/>
    <property type="match status" value="1"/>
</dbReference>
<dbReference type="PROSITE" id="PS50850">
    <property type="entry name" value="MFS"/>
    <property type="match status" value="1"/>
</dbReference>
<dbReference type="Gene3D" id="1.20.1720.10">
    <property type="entry name" value="Multidrug resistance protein D"/>
    <property type="match status" value="1"/>
</dbReference>
<sequence length="532" mass="53550">MRKWLPLVAICLGTFMLLVDITIVTVALPDIATSLDASFSDLQWVMDVYALALAALLLGAGAIADLRGQRRVYLGGLILFAVASLACGLAPGAGTLVVARGVQGIGGAAMFATTMALIASTYRGRDLGVAFGIWGAVNGAAAAIGPVLGGLLTEHVSWRAIFLVNLPVSVAAAALTLAVVGEFRRPDGPRVDLAGTVTFTVSAAALVYGLIRAGEHGWGSAGTLGLFALSAVALVLFLVVESRIPHPLLELGLFRRGGFVAALIAGLTLSAAAFSVLTFTSVWLQAVLGHGPVRAGLAMLPMALAAFVVAGLGGRFLHAASPRLTIGVGMLLVGAGSVALSRLDAGSDSGSLQLGLLVTGIGVGLAIPALSAAAMSAVPPQRGGMAAGALNTFRQLGFALGIAVFGLLFHNGIRDQLSGHVANPDTVAAAIGQGQAARDVPPAALSAIRAAVPTSLGDVYLIAAIVAFTAGIAVFILMPRAVAHLAENAQPADGHPADGRSAAGRPDDGQSADGQSDGAPRDTDRPVTHADI</sequence>
<feature type="transmembrane region" description="Helical" evidence="8">
    <location>
        <begin position="396"/>
        <end position="413"/>
    </location>
</feature>
<feature type="transmembrane region" description="Helical" evidence="8">
    <location>
        <begin position="48"/>
        <end position="66"/>
    </location>
</feature>
<dbReference type="InterPro" id="IPR020846">
    <property type="entry name" value="MFS_dom"/>
</dbReference>
<evidence type="ECO:0000256" key="7">
    <source>
        <dbReference type="SAM" id="MobiDB-lite"/>
    </source>
</evidence>
<proteinExistence type="predicted"/>
<evidence type="ECO:0000313" key="11">
    <source>
        <dbReference type="Proteomes" id="UP000198802"/>
    </source>
</evidence>
<dbReference type="InterPro" id="IPR004638">
    <property type="entry name" value="EmrB-like"/>
</dbReference>
<accession>A0A0S4QJG2</accession>
<dbReference type="AlphaFoldDB" id="A0A0S4QJG2"/>
<feature type="transmembrane region" description="Helical" evidence="8">
    <location>
        <begin position="459"/>
        <end position="478"/>
    </location>
</feature>
<keyword evidence="5 8" id="KW-1133">Transmembrane helix</keyword>
<feature type="transmembrane region" description="Helical" evidence="8">
    <location>
        <begin position="104"/>
        <end position="122"/>
    </location>
</feature>
<evidence type="ECO:0000256" key="5">
    <source>
        <dbReference type="ARBA" id="ARBA00022989"/>
    </source>
</evidence>
<feature type="transmembrane region" description="Helical" evidence="8">
    <location>
        <begin position="73"/>
        <end position="98"/>
    </location>
</feature>
<feature type="transmembrane region" description="Helical" evidence="8">
    <location>
        <begin position="193"/>
        <end position="211"/>
    </location>
</feature>
<dbReference type="Proteomes" id="UP000198802">
    <property type="component" value="Unassembled WGS sequence"/>
</dbReference>
<feature type="region of interest" description="Disordered" evidence="7">
    <location>
        <begin position="490"/>
        <end position="532"/>
    </location>
</feature>
<feature type="compositionally biased region" description="Basic and acidic residues" evidence="7">
    <location>
        <begin position="519"/>
        <end position="532"/>
    </location>
</feature>
<feature type="transmembrane region" description="Helical" evidence="8">
    <location>
        <begin position="355"/>
        <end position="375"/>
    </location>
</feature>
<evidence type="ECO:0000256" key="4">
    <source>
        <dbReference type="ARBA" id="ARBA00022692"/>
    </source>
</evidence>
<dbReference type="Pfam" id="PF07690">
    <property type="entry name" value="MFS_1"/>
    <property type="match status" value="1"/>
</dbReference>
<evidence type="ECO:0000259" key="9">
    <source>
        <dbReference type="PROSITE" id="PS50850"/>
    </source>
</evidence>
<comment type="subcellular location">
    <subcellularLocation>
        <location evidence="1">Cell membrane</location>
        <topology evidence="1">Multi-pass membrane protein</topology>
    </subcellularLocation>
</comment>
<keyword evidence="2" id="KW-0813">Transport</keyword>
<evidence type="ECO:0000256" key="6">
    <source>
        <dbReference type="ARBA" id="ARBA00023136"/>
    </source>
</evidence>
<reference evidence="11" key="1">
    <citation type="submission" date="2015-11" db="EMBL/GenBank/DDBJ databases">
        <authorList>
            <person name="Varghese N."/>
        </authorList>
    </citation>
    <scope>NUCLEOTIDE SEQUENCE [LARGE SCALE GENOMIC DNA]</scope>
    <source>
        <strain evidence="11">DSM 45899</strain>
    </source>
</reference>
<dbReference type="InterPro" id="IPR036259">
    <property type="entry name" value="MFS_trans_sf"/>
</dbReference>
<evidence type="ECO:0000256" key="8">
    <source>
        <dbReference type="SAM" id="Phobius"/>
    </source>
</evidence>
<evidence type="ECO:0000256" key="1">
    <source>
        <dbReference type="ARBA" id="ARBA00004651"/>
    </source>
</evidence>
<dbReference type="PANTHER" id="PTHR42718">
    <property type="entry name" value="MAJOR FACILITATOR SUPERFAMILY MULTIDRUG TRANSPORTER MFSC"/>
    <property type="match status" value="1"/>
</dbReference>
<dbReference type="SUPFAM" id="SSF103473">
    <property type="entry name" value="MFS general substrate transporter"/>
    <property type="match status" value="1"/>
</dbReference>
<gene>
    <name evidence="10" type="ORF">Ga0074812_104392</name>
</gene>